<dbReference type="PROSITE" id="PS51353">
    <property type="entry name" value="ARSC"/>
    <property type="match status" value="1"/>
</dbReference>
<dbReference type="SUPFAM" id="SSF52833">
    <property type="entry name" value="Thioredoxin-like"/>
    <property type="match status" value="1"/>
</dbReference>
<comment type="caution">
    <text evidence="3">The sequence shown here is derived from an EMBL/GenBank/DDBJ whole genome shotgun (WGS) entry which is preliminary data.</text>
</comment>
<gene>
    <name evidence="3" type="ORF">FN976_01645</name>
</gene>
<proteinExistence type="inferred from homology"/>
<dbReference type="InterPro" id="IPR006660">
    <property type="entry name" value="Arsenate_reductase-like"/>
</dbReference>
<dbReference type="AlphaFoldDB" id="A0A562ZXY8"/>
<dbReference type="PANTHER" id="PTHR30041:SF8">
    <property type="entry name" value="PROTEIN YFFB"/>
    <property type="match status" value="1"/>
</dbReference>
<comment type="similarity">
    <text evidence="1 2">Belongs to the ArsC family.</text>
</comment>
<dbReference type="InterPro" id="IPR006504">
    <property type="entry name" value="Tscrpt_reg_Spx/MgsR"/>
</dbReference>
<dbReference type="InterPro" id="IPR036249">
    <property type="entry name" value="Thioredoxin-like_sf"/>
</dbReference>
<dbReference type="Pfam" id="PF03960">
    <property type="entry name" value="ArsC"/>
    <property type="match status" value="1"/>
</dbReference>
<evidence type="ECO:0000256" key="1">
    <source>
        <dbReference type="ARBA" id="ARBA00007198"/>
    </source>
</evidence>
<dbReference type="OrthoDB" id="9803749at2"/>
<evidence type="ECO:0000313" key="3">
    <source>
        <dbReference type="EMBL" id="TWO73256.1"/>
    </source>
</evidence>
<organism evidence="3 4">
    <name type="scientific">Caenimonas sedimenti</name>
    <dbReference type="NCBI Taxonomy" id="2596921"/>
    <lineage>
        <taxon>Bacteria</taxon>
        <taxon>Pseudomonadati</taxon>
        <taxon>Pseudomonadota</taxon>
        <taxon>Betaproteobacteria</taxon>
        <taxon>Burkholderiales</taxon>
        <taxon>Comamonadaceae</taxon>
        <taxon>Caenimonas</taxon>
    </lineage>
</organism>
<name>A0A562ZXY8_9BURK</name>
<dbReference type="EMBL" id="VOBQ01000002">
    <property type="protein sequence ID" value="TWO73256.1"/>
    <property type="molecule type" value="Genomic_DNA"/>
</dbReference>
<reference evidence="3 4" key="1">
    <citation type="submission" date="2019-07" db="EMBL/GenBank/DDBJ databases">
        <title>Caenimonas sedimenti sp. nov., isolated from activated sludge.</title>
        <authorList>
            <person name="Xu J."/>
        </authorList>
    </citation>
    <scope>NUCLEOTIDE SEQUENCE [LARGE SCALE GENOMIC DNA]</scope>
    <source>
        <strain evidence="3 4">HX-9-20</strain>
    </source>
</reference>
<dbReference type="Proteomes" id="UP000318199">
    <property type="component" value="Unassembled WGS sequence"/>
</dbReference>
<dbReference type="PANTHER" id="PTHR30041">
    <property type="entry name" value="ARSENATE REDUCTASE"/>
    <property type="match status" value="1"/>
</dbReference>
<keyword evidence="4" id="KW-1185">Reference proteome</keyword>
<dbReference type="CDD" id="cd03035">
    <property type="entry name" value="ArsC_Yffb"/>
    <property type="match status" value="1"/>
</dbReference>
<dbReference type="Gene3D" id="3.40.30.10">
    <property type="entry name" value="Glutaredoxin"/>
    <property type="match status" value="1"/>
</dbReference>
<evidence type="ECO:0000256" key="2">
    <source>
        <dbReference type="PROSITE-ProRule" id="PRU01282"/>
    </source>
</evidence>
<accession>A0A562ZXY8</accession>
<sequence>MSAMAITLYGIPNCDTVKKARTWLAAQGVDYTFHDFKKQGVPPDHLDRWAASPEGRKLLNRQGTTWRKLDAAVQEGAADAAGARALMLAQPSVIKRPVVEWGPGFVTVGFDPEVFTGALRDFPG</sequence>
<evidence type="ECO:0000313" key="4">
    <source>
        <dbReference type="Proteomes" id="UP000318199"/>
    </source>
</evidence>
<dbReference type="NCBIfam" id="TIGR01617">
    <property type="entry name" value="arsC_related"/>
    <property type="match status" value="1"/>
</dbReference>
<protein>
    <submittedName>
        <fullName evidence="3">Arsenate reductase</fullName>
    </submittedName>
</protein>